<proteinExistence type="predicted"/>
<gene>
    <name evidence="2" type="ORF">JCM5805K_1591</name>
</gene>
<dbReference type="Gene3D" id="1.10.260.40">
    <property type="entry name" value="lambda repressor-like DNA-binding domains"/>
    <property type="match status" value="1"/>
</dbReference>
<accession>A0A0B8R2M7</accession>
<organism evidence="2 3">
    <name type="scientific">Lactococcus lactis subsp. lactis</name>
    <name type="common">Streptococcus lactis</name>
    <dbReference type="NCBI Taxonomy" id="1360"/>
    <lineage>
        <taxon>Bacteria</taxon>
        <taxon>Bacillati</taxon>
        <taxon>Bacillota</taxon>
        <taxon>Bacilli</taxon>
        <taxon>Lactobacillales</taxon>
        <taxon>Streptococcaceae</taxon>
        <taxon>Lactococcus</taxon>
    </lineage>
</organism>
<sequence>MKGKAMEESIFYKRVRKLATDLGKSFNQIEKELGYSRNALSNYKTQTMPSAIRLLELAEYFDVTPRYLLGMDKICSKNHEERDFAEFLFKSLDKNQKIEICKFSQTWMLQELKEEQSHN</sequence>
<dbReference type="GO" id="GO:0003677">
    <property type="term" value="F:DNA binding"/>
    <property type="evidence" value="ECO:0007669"/>
    <property type="project" value="InterPro"/>
</dbReference>
<evidence type="ECO:0000313" key="3">
    <source>
        <dbReference type="Proteomes" id="UP000031847"/>
    </source>
</evidence>
<dbReference type="Proteomes" id="UP000031847">
    <property type="component" value="Unassembled WGS sequence"/>
</dbReference>
<dbReference type="SMART" id="SM00530">
    <property type="entry name" value="HTH_XRE"/>
    <property type="match status" value="1"/>
</dbReference>
<dbReference type="PROSITE" id="PS50943">
    <property type="entry name" value="HTH_CROC1"/>
    <property type="match status" value="1"/>
</dbReference>
<dbReference type="SUPFAM" id="SSF47413">
    <property type="entry name" value="lambda repressor-like DNA-binding domains"/>
    <property type="match status" value="1"/>
</dbReference>
<evidence type="ECO:0000313" key="2">
    <source>
        <dbReference type="EMBL" id="GAM80479.1"/>
    </source>
</evidence>
<dbReference type="CDD" id="cd00093">
    <property type="entry name" value="HTH_XRE"/>
    <property type="match status" value="1"/>
</dbReference>
<dbReference type="Pfam" id="PF01381">
    <property type="entry name" value="HTH_3"/>
    <property type="match status" value="1"/>
</dbReference>
<feature type="domain" description="HTH cro/C1-type" evidence="1">
    <location>
        <begin position="15"/>
        <end position="68"/>
    </location>
</feature>
<comment type="caution">
    <text evidence="2">The sequence shown here is derived from an EMBL/GenBank/DDBJ whole genome shotgun (WGS) entry which is preliminary data.</text>
</comment>
<dbReference type="EMBL" id="BBSI01000023">
    <property type="protein sequence ID" value="GAM80479.1"/>
    <property type="molecule type" value="Genomic_DNA"/>
</dbReference>
<reference evidence="2 3" key="1">
    <citation type="submission" date="2015-01" db="EMBL/GenBank/DDBJ databases">
        <title>Lactococcus lactis subsp.lactis JCM 5805 whole genome shotgun sequence.</title>
        <authorList>
            <person name="Fujii T."/>
            <person name="Tomita Y."/>
            <person name="Ikushima S."/>
            <person name="Fujiwara D."/>
        </authorList>
    </citation>
    <scope>NUCLEOTIDE SEQUENCE [LARGE SCALE GENOMIC DNA]</scope>
    <source>
        <strain evidence="2 3">JCM 5805</strain>
    </source>
</reference>
<dbReference type="InterPro" id="IPR001387">
    <property type="entry name" value="Cro/C1-type_HTH"/>
</dbReference>
<name>A0A0B8R2M7_LACLL</name>
<evidence type="ECO:0000259" key="1">
    <source>
        <dbReference type="PROSITE" id="PS50943"/>
    </source>
</evidence>
<dbReference type="AlphaFoldDB" id="A0A0B8R2M7"/>
<dbReference type="InterPro" id="IPR010982">
    <property type="entry name" value="Lambda_DNA-bd_dom_sf"/>
</dbReference>
<protein>
    <submittedName>
        <fullName evidence="2">Predicted transcriptional regulators</fullName>
    </submittedName>
</protein>